<accession>A0ACD5IJA6</accession>
<protein>
    <submittedName>
        <fullName evidence="1">Pitrilysin family protein</fullName>
    </submittedName>
</protein>
<evidence type="ECO:0000313" key="1">
    <source>
        <dbReference type="EMBL" id="XRP73572.1"/>
    </source>
</evidence>
<dbReference type="Proteomes" id="UP001196097">
    <property type="component" value="Chromosome"/>
</dbReference>
<organism evidence="1 2">
    <name type="scientific">Acidithiobacillus ferruginosus</name>
    <dbReference type="NCBI Taxonomy" id="3063951"/>
    <lineage>
        <taxon>Bacteria</taxon>
        <taxon>Pseudomonadati</taxon>
        <taxon>Pseudomonadota</taxon>
        <taxon>Acidithiobacillia</taxon>
        <taxon>Acidithiobacillales</taxon>
        <taxon>Acidithiobacillaceae</taxon>
        <taxon>Acidithiobacillus</taxon>
    </lineage>
</organism>
<evidence type="ECO:0000313" key="2">
    <source>
        <dbReference type="Proteomes" id="UP001196097"/>
    </source>
</evidence>
<sequence>MATQVDRYGPLLLLPPDMTRAVEALCTTLDNGVTVISERLPGRRSVALSLTVGNGSRDQAPDENGFAHLLEHMLFKGSTERDGDALNAAMESLGGTINAFTDRESTVFHGTVLAEDAADAFTLLTELLTKPRFDHADLRLEKRVVAQEAAMAAEDVEDWAQERALAEIWGTHPLAWPVLGNAQCIRSASRKRLQAYHQRILAESPLIITAVGEVEHGALCTWAEAAFRGPRGRARTAVPAPGFHGGQKRLRRAQAQQAHLIWMAPACSVAAEDYLAYVVANAILGGGTASYLFRELREKRGLAYQVFSHLDPLRDCGEWTLYAATPGAQHVQAAAAMAEVLATLLEHGPTAADMIWAKRSLRIQLLLGQEDAEIRMSRLTRQWLYLGRLVPAEESLRTLAAVDADAVLRVLRKAWTERFELMCLPTRR</sequence>
<gene>
    <name evidence="1" type="ORF">HF292_002715</name>
</gene>
<name>A0ACD5IJA6_9PROT</name>
<reference evidence="1 2" key="1">
    <citation type="journal article" date="2021" name="ISME J.">
        <title>Genomic evolution of the class Acidithiobacillia: deep-branching Proteobacteria living in extreme acidic conditions.</title>
        <authorList>
            <person name="Moya-Beltran A."/>
            <person name="Beard S."/>
            <person name="Rojas-Villalobos C."/>
            <person name="Issotta F."/>
            <person name="Gallardo Y."/>
            <person name="Ulloa R."/>
            <person name="Giaveno A."/>
            <person name="Degli Esposti M."/>
            <person name="Johnson D.B."/>
            <person name="Quatrini R."/>
        </authorList>
    </citation>
    <scope>NUCLEOTIDE SEQUENCE [LARGE SCALE GENOMIC DNA]</scope>
    <source>
        <strain evidence="1 2">CF3</strain>
    </source>
</reference>
<keyword evidence="2" id="KW-1185">Reference proteome</keyword>
<dbReference type="EMBL" id="CP130946">
    <property type="protein sequence ID" value="XRP73572.1"/>
    <property type="molecule type" value="Genomic_DNA"/>
</dbReference>
<proteinExistence type="predicted"/>